<evidence type="ECO:0000313" key="1">
    <source>
        <dbReference type="EMBL" id="HDM90638.1"/>
    </source>
</evidence>
<evidence type="ECO:0008006" key="2">
    <source>
        <dbReference type="Google" id="ProtNLM"/>
    </source>
</evidence>
<dbReference type="Gene3D" id="1.10.287.1490">
    <property type="match status" value="1"/>
</dbReference>
<name>A0A7C0XDN2_UNCW3</name>
<proteinExistence type="predicted"/>
<accession>A0A7C0XDN2</accession>
<protein>
    <recommendedName>
        <fullName evidence="2">C4-type zinc ribbon domain-containing protein</fullName>
    </recommendedName>
</protein>
<comment type="caution">
    <text evidence="1">The sequence shown here is derived from an EMBL/GenBank/DDBJ whole genome shotgun (WGS) entry which is preliminary data.</text>
</comment>
<organism evidence="1">
    <name type="scientific">candidate division WOR-3 bacterium</name>
    <dbReference type="NCBI Taxonomy" id="2052148"/>
    <lineage>
        <taxon>Bacteria</taxon>
        <taxon>Bacteria division WOR-3</taxon>
    </lineage>
</organism>
<gene>
    <name evidence="1" type="ORF">ENG67_05490</name>
</gene>
<dbReference type="Proteomes" id="UP000885931">
    <property type="component" value="Unassembled WGS sequence"/>
</dbReference>
<dbReference type="EMBL" id="DRBW01000204">
    <property type="protein sequence ID" value="HDM90638.1"/>
    <property type="molecule type" value="Genomic_DNA"/>
</dbReference>
<sequence>MHPVLEALIALNDLDVMIQELQSPDYREIGFDVEDQIFKLEKARAEIIKKIPEDVLKKYEKLKKKYKRGIAPVIGGVCMNCFSLLPIAMTSEADRNEKLSTCPNCGVFIYWV</sequence>
<reference evidence="1" key="1">
    <citation type="journal article" date="2020" name="mSystems">
        <title>Genome- and Community-Level Interaction Insights into Carbon Utilization and Element Cycling Functions of Hydrothermarchaeota in Hydrothermal Sediment.</title>
        <authorList>
            <person name="Zhou Z."/>
            <person name="Liu Y."/>
            <person name="Xu W."/>
            <person name="Pan J."/>
            <person name="Luo Z.H."/>
            <person name="Li M."/>
        </authorList>
    </citation>
    <scope>NUCLEOTIDE SEQUENCE [LARGE SCALE GENOMIC DNA]</scope>
    <source>
        <strain evidence="1">HyVt-237</strain>
    </source>
</reference>
<dbReference type="AlphaFoldDB" id="A0A7C0XDN2"/>